<dbReference type="Proteomes" id="UP000054166">
    <property type="component" value="Unassembled WGS sequence"/>
</dbReference>
<gene>
    <name evidence="1" type="ORF">PILCRDRAFT_12103</name>
</gene>
<dbReference type="EMBL" id="KN833026">
    <property type="protein sequence ID" value="KIM77275.1"/>
    <property type="molecule type" value="Genomic_DNA"/>
</dbReference>
<dbReference type="HOGENOM" id="CLU_1454937_0_0_1"/>
<keyword evidence="2" id="KW-1185">Reference proteome</keyword>
<accession>A0A0C3EXM3</accession>
<name>A0A0C3EXM3_PILCF</name>
<dbReference type="AlphaFoldDB" id="A0A0C3EXM3"/>
<sequence>MSLHRSPPIEQVPFNVHSHHQSLSTELDHLLQLSELESIHSSPLQTIATSPLLLFEFLCEDLVAAEINQSLHEKYQKAQTLLQFWNKTPVIGTLWNTIGGTPIGVFLETETPETSFTDHSPPTLHLFVPSKNHFDLEPLEELTLAMPLRTPINPYLLEHADIQPEDISLGHATLNLHQTLALLREH</sequence>
<proteinExistence type="predicted"/>
<reference evidence="1 2" key="1">
    <citation type="submission" date="2014-04" db="EMBL/GenBank/DDBJ databases">
        <authorList>
            <consortium name="DOE Joint Genome Institute"/>
            <person name="Kuo A."/>
            <person name="Tarkka M."/>
            <person name="Buscot F."/>
            <person name="Kohler A."/>
            <person name="Nagy L.G."/>
            <person name="Floudas D."/>
            <person name="Copeland A."/>
            <person name="Barry K.W."/>
            <person name="Cichocki N."/>
            <person name="Veneault-Fourrey C."/>
            <person name="LaButti K."/>
            <person name="Lindquist E.A."/>
            <person name="Lipzen A."/>
            <person name="Lundell T."/>
            <person name="Morin E."/>
            <person name="Murat C."/>
            <person name="Sun H."/>
            <person name="Tunlid A."/>
            <person name="Henrissat B."/>
            <person name="Grigoriev I.V."/>
            <person name="Hibbett D.S."/>
            <person name="Martin F."/>
            <person name="Nordberg H.P."/>
            <person name="Cantor M.N."/>
            <person name="Hua S.X."/>
        </authorList>
    </citation>
    <scope>NUCLEOTIDE SEQUENCE [LARGE SCALE GENOMIC DNA]</scope>
    <source>
        <strain evidence="1 2">F 1598</strain>
    </source>
</reference>
<evidence type="ECO:0000313" key="2">
    <source>
        <dbReference type="Proteomes" id="UP000054166"/>
    </source>
</evidence>
<reference evidence="2" key="2">
    <citation type="submission" date="2015-01" db="EMBL/GenBank/DDBJ databases">
        <title>Evolutionary Origins and Diversification of the Mycorrhizal Mutualists.</title>
        <authorList>
            <consortium name="DOE Joint Genome Institute"/>
            <consortium name="Mycorrhizal Genomics Consortium"/>
            <person name="Kohler A."/>
            <person name="Kuo A."/>
            <person name="Nagy L.G."/>
            <person name="Floudas D."/>
            <person name="Copeland A."/>
            <person name="Barry K.W."/>
            <person name="Cichocki N."/>
            <person name="Veneault-Fourrey C."/>
            <person name="LaButti K."/>
            <person name="Lindquist E.A."/>
            <person name="Lipzen A."/>
            <person name="Lundell T."/>
            <person name="Morin E."/>
            <person name="Murat C."/>
            <person name="Riley R."/>
            <person name="Ohm R."/>
            <person name="Sun H."/>
            <person name="Tunlid A."/>
            <person name="Henrissat B."/>
            <person name="Grigoriev I.V."/>
            <person name="Hibbett D.S."/>
            <person name="Martin F."/>
        </authorList>
    </citation>
    <scope>NUCLEOTIDE SEQUENCE [LARGE SCALE GENOMIC DNA]</scope>
    <source>
        <strain evidence="2">F 1598</strain>
    </source>
</reference>
<evidence type="ECO:0000313" key="1">
    <source>
        <dbReference type="EMBL" id="KIM77275.1"/>
    </source>
</evidence>
<protein>
    <submittedName>
        <fullName evidence="1">Uncharacterized protein</fullName>
    </submittedName>
</protein>
<dbReference type="STRING" id="765440.A0A0C3EXM3"/>
<dbReference type="InParanoid" id="A0A0C3EXM3"/>
<organism evidence="1 2">
    <name type="scientific">Piloderma croceum (strain F 1598)</name>
    <dbReference type="NCBI Taxonomy" id="765440"/>
    <lineage>
        <taxon>Eukaryota</taxon>
        <taxon>Fungi</taxon>
        <taxon>Dikarya</taxon>
        <taxon>Basidiomycota</taxon>
        <taxon>Agaricomycotina</taxon>
        <taxon>Agaricomycetes</taxon>
        <taxon>Agaricomycetidae</taxon>
        <taxon>Atheliales</taxon>
        <taxon>Atheliaceae</taxon>
        <taxon>Piloderma</taxon>
    </lineage>
</organism>